<sequence length="185" mass="21181">MQCINYITYIICYTDLFLDTPHFAIKPFKPENLELVLEKVLIKDIKSIVCTFNDNLILTTVHNKMHIYDSKLNHLRTDKATGHLLDIASLVTRDGLVSLQRVENKIFLYLHSTVSLQVKQELLQIESDPDADASVVVFETYVAFLVSGRKQLYVYSLCSATIARYPVAEVLSAKFLLHMKKNFLP</sequence>
<comment type="caution">
    <text evidence="1">The sequence shown here is derived from an EMBL/GenBank/DDBJ whole genome shotgun (WGS) entry which is preliminary data.</text>
</comment>
<evidence type="ECO:0000313" key="1">
    <source>
        <dbReference type="EMBL" id="KAF6017813.1"/>
    </source>
</evidence>
<accession>A0A7J7IV71</accession>
<organism evidence="1 2">
    <name type="scientific">Bugula neritina</name>
    <name type="common">Brown bryozoan</name>
    <name type="synonym">Sertularia neritina</name>
    <dbReference type="NCBI Taxonomy" id="10212"/>
    <lineage>
        <taxon>Eukaryota</taxon>
        <taxon>Metazoa</taxon>
        <taxon>Spiralia</taxon>
        <taxon>Lophotrochozoa</taxon>
        <taxon>Bryozoa</taxon>
        <taxon>Gymnolaemata</taxon>
        <taxon>Cheilostomatida</taxon>
        <taxon>Flustrina</taxon>
        <taxon>Buguloidea</taxon>
        <taxon>Bugulidae</taxon>
        <taxon>Bugula</taxon>
    </lineage>
</organism>
<dbReference type="EMBL" id="VXIV02003358">
    <property type="protein sequence ID" value="KAF6017813.1"/>
    <property type="molecule type" value="Genomic_DNA"/>
</dbReference>
<dbReference type="Proteomes" id="UP000593567">
    <property type="component" value="Unassembled WGS sequence"/>
</dbReference>
<evidence type="ECO:0000313" key="2">
    <source>
        <dbReference type="Proteomes" id="UP000593567"/>
    </source>
</evidence>
<protein>
    <submittedName>
        <fullName evidence="1">Uncharacterized protein</fullName>
    </submittedName>
</protein>
<proteinExistence type="predicted"/>
<keyword evidence="2" id="KW-1185">Reference proteome</keyword>
<reference evidence="1" key="1">
    <citation type="submission" date="2020-06" db="EMBL/GenBank/DDBJ databases">
        <title>Draft genome of Bugula neritina, a colonial animal packing powerful symbionts and potential medicines.</title>
        <authorList>
            <person name="Rayko M."/>
        </authorList>
    </citation>
    <scope>NUCLEOTIDE SEQUENCE [LARGE SCALE GENOMIC DNA]</scope>
    <source>
        <strain evidence="1">Kwan_BN1</strain>
    </source>
</reference>
<name>A0A7J7IV71_BUGNE</name>
<dbReference type="AlphaFoldDB" id="A0A7J7IV71"/>
<gene>
    <name evidence="1" type="ORF">EB796_023857</name>
</gene>